<dbReference type="Proteomes" id="UP000033710">
    <property type="component" value="Unassembled WGS sequence"/>
</dbReference>
<dbReference type="OrthoDB" id="5344169at2759"/>
<feature type="region of interest" description="Disordered" evidence="2">
    <location>
        <begin position="686"/>
        <end position="712"/>
    </location>
</feature>
<dbReference type="AlphaFoldDB" id="A0A0F2M7N7"/>
<gene>
    <name evidence="4" type="ORF">SPSK_08563</name>
</gene>
<dbReference type="GO" id="GO:0046983">
    <property type="term" value="F:protein dimerization activity"/>
    <property type="evidence" value="ECO:0007669"/>
    <property type="project" value="InterPro"/>
</dbReference>
<feature type="region of interest" description="Disordered" evidence="2">
    <location>
        <begin position="546"/>
        <end position="661"/>
    </location>
</feature>
<dbReference type="KEGG" id="ssck:SPSK_08563"/>
<dbReference type="GeneID" id="27670433"/>
<dbReference type="VEuPathDB" id="FungiDB:SPSK_08563"/>
<evidence type="ECO:0000259" key="3">
    <source>
        <dbReference type="PROSITE" id="PS50888"/>
    </source>
</evidence>
<protein>
    <submittedName>
        <fullName evidence="4">Hlh transcription factor</fullName>
    </submittedName>
</protein>
<dbReference type="RefSeq" id="XP_016587516.1">
    <property type="nucleotide sequence ID" value="XM_016735156.1"/>
</dbReference>
<dbReference type="EMBL" id="AXCR01000007">
    <property type="protein sequence ID" value="KJR84840.1"/>
    <property type="molecule type" value="Genomic_DNA"/>
</dbReference>
<dbReference type="InterPro" id="IPR011598">
    <property type="entry name" value="bHLH_dom"/>
</dbReference>
<dbReference type="Gene3D" id="4.10.280.10">
    <property type="entry name" value="Helix-loop-helix DNA-binding domain"/>
    <property type="match status" value="1"/>
</dbReference>
<organism evidence="4 5">
    <name type="scientific">Sporothrix schenckii 1099-18</name>
    <dbReference type="NCBI Taxonomy" id="1397361"/>
    <lineage>
        <taxon>Eukaryota</taxon>
        <taxon>Fungi</taxon>
        <taxon>Dikarya</taxon>
        <taxon>Ascomycota</taxon>
        <taxon>Pezizomycotina</taxon>
        <taxon>Sordariomycetes</taxon>
        <taxon>Sordariomycetidae</taxon>
        <taxon>Ophiostomatales</taxon>
        <taxon>Ophiostomataceae</taxon>
        <taxon>Sporothrix</taxon>
    </lineage>
</organism>
<feature type="compositionally biased region" description="Low complexity" evidence="2">
    <location>
        <begin position="394"/>
        <end position="408"/>
    </location>
</feature>
<reference evidence="4 5" key="1">
    <citation type="journal article" date="2014" name="BMC Genomics">
        <title>Comparative genomics of the major fungal agents of human and animal Sporotrichosis: Sporothrix schenckii and Sporothrix brasiliensis.</title>
        <authorList>
            <person name="Teixeira M.M."/>
            <person name="de Almeida L.G."/>
            <person name="Kubitschek-Barreira P."/>
            <person name="Alves F.L."/>
            <person name="Kioshima E.S."/>
            <person name="Abadio A.K."/>
            <person name="Fernandes L."/>
            <person name="Derengowski L.S."/>
            <person name="Ferreira K.S."/>
            <person name="Souza R.C."/>
            <person name="Ruiz J.C."/>
            <person name="de Andrade N.C."/>
            <person name="Paes H.C."/>
            <person name="Nicola A.M."/>
            <person name="Albuquerque P."/>
            <person name="Gerber A.L."/>
            <person name="Martins V.P."/>
            <person name="Peconick L.D."/>
            <person name="Neto A.V."/>
            <person name="Chaucanez C.B."/>
            <person name="Silva P.A."/>
            <person name="Cunha O.L."/>
            <person name="de Oliveira F.F."/>
            <person name="dos Santos T.C."/>
            <person name="Barros A.L."/>
            <person name="Soares M.A."/>
            <person name="de Oliveira L.M."/>
            <person name="Marini M.M."/>
            <person name="Villalobos-Duno H."/>
            <person name="Cunha M.M."/>
            <person name="de Hoog S."/>
            <person name="da Silveira J.F."/>
            <person name="Henrissat B."/>
            <person name="Nino-Vega G.A."/>
            <person name="Cisalpino P.S."/>
            <person name="Mora-Montes H.M."/>
            <person name="Almeida S.R."/>
            <person name="Stajich J.E."/>
            <person name="Lopes-Bezerra L.M."/>
            <person name="Vasconcelos A.T."/>
            <person name="Felipe M.S."/>
        </authorList>
    </citation>
    <scope>NUCLEOTIDE SEQUENCE [LARGE SCALE GENOMIC DNA]</scope>
    <source>
        <strain evidence="4 5">1099-18</strain>
    </source>
</reference>
<feature type="region of interest" description="Disordered" evidence="2">
    <location>
        <begin position="727"/>
        <end position="778"/>
    </location>
</feature>
<proteinExistence type="predicted"/>
<feature type="compositionally biased region" description="Polar residues" evidence="2">
    <location>
        <begin position="694"/>
        <end position="703"/>
    </location>
</feature>
<feature type="compositionally biased region" description="Polar residues" evidence="2">
    <location>
        <begin position="376"/>
        <end position="392"/>
    </location>
</feature>
<accession>A0A0F2M7N7</accession>
<feature type="compositionally biased region" description="Basic residues" evidence="2">
    <location>
        <begin position="322"/>
        <end position="335"/>
    </location>
</feature>
<dbReference type="InterPro" id="IPR036638">
    <property type="entry name" value="HLH_DNA-bd_sf"/>
</dbReference>
<dbReference type="SUPFAM" id="SSF47459">
    <property type="entry name" value="HLH, helix-loop-helix DNA-binding domain"/>
    <property type="match status" value="1"/>
</dbReference>
<dbReference type="PROSITE" id="PS50888">
    <property type="entry name" value="BHLH"/>
    <property type="match status" value="1"/>
</dbReference>
<reference evidence="4 5" key="2">
    <citation type="journal article" date="2015" name="Eukaryot. Cell">
        <title>Asexual propagation of a virulent clone complex in a human and feline outbreak of sporotrichosis.</title>
        <authorList>
            <person name="Teixeira Mde M."/>
            <person name="Rodrigues A.M."/>
            <person name="Tsui C.K."/>
            <person name="de Almeida L.G."/>
            <person name="Van Diepeningen A.D."/>
            <person name="van den Ende B.G."/>
            <person name="Fernandes G.F."/>
            <person name="Kano R."/>
            <person name="Hamelin R.C."/>
            <person name="Lopes-Bezerra L.M."/>
            <person name="Vasconcelos A.T."/>
            <person name="de Hoog S."/>
            <person name="de Camargo Z.P."/>
            <person name="Felipe M.S."/>
        </authorList>
    </citation>
    <scope>NUCLEOTIDE SEQUENCE [LARGE SCALE GENOMIC DNA]</scope>
    <source>
        <strain evidence="4 5">1099-18</strain>
    </source>
</reference>
<evidence type="ECO:0000313" key="4">
    <source>
        <dbReference type="EMBL" id="KJR84840.1"/>
    </source>
</evidence>
<feature type="coiled-coil region" evidence="1">
    <location>
        <begin position="780"/>
        <end position="814"/>
    </location>
</feature>
<keyword evidence="1" id="KW-0175">Coiled coil</keyword>
<evidence type="ECO:0000256" key="2">
    <source>
        <dbReference type="SAM" id="MobiDB-lite"/>
    </source>
</evidence>
<feature type="domain" description="BHLH" evidence="3">
    <location>
        <begin position="702"/>
        <end position="790"/>
    </location>
</feature>
<comment type="caution">
    <text evidence="4">The sequence shown here is derived from an EMBL/GenBank/DDBJ whole genome shotgun (WGS) entry which is preliminary data.</text>
</comment>
<feature type="region of interest" description="Disordered" evidence="2">
    <location>
        <begin position="322"/>
        <end position="354"/>
    </location>
</feature>
<evidence type="ECO:0000313" key="5">
    <source>
        <dbReference type="Proteomes" id="UP000033710"/>
    </source>
</evidence>
<feature type="region of interest" description="Disordered" evidence="2">
    <location>
        <begin position="371"/>
        <end position="464"/>
    </location>
</feature>
<dbReference type="CDD" id="cd11392">
    <property type="entry name" value="bHLH_ScPHO4_like"/>
    <property type="match status" value="1"/>
</dbReference>
<feature type="compositionally biased region" description="Polar residues" evidence="2">
    <location>
        <begin position="546"/>
        <end position="567"/>
    </location>
</feature>
<name>A0A0F2M7N7_SPOSC</name>
<feature type="compositionally biased region" description="Polar residues" evidence="2">
    <location>
        <begin position="594"/>
        <end position="620"/>
    </location>
</feature>
<feature type="region of interest" description="Disordered" evidence="2">
    <location>
        <begin position="482"/>
        <end position="522"/>
    </location>
</feature>
<evidence type="ECO:0000256" key="1">
    <source>
        <dbReference type="SAM" id="Coils"/>
    </source>
</evidence>
<dbReference type="SMART" id="SM00353">
    <property type="entry name" value="HLH"/>
    <property type="match status" value="1"/>
</dbReference>
<feature type="compositionally biased region" description="Low complexity" evidence="2">
    <location>
        <begin position="200"/>
        <end position="220"/>
    </location>
</feature>
<feature type="region of interest" description="Disordered" evidence="2">
    <location>
        <begin position="190"/>
        <end position="222"/>
    </location>
</feature>
<feature type="compositionally biased region" description="Polar residues" evidence="2">
    <location>
        <begin position="409"/>
        <end position="421"/>
    </location>
</feature>
<sequence length="816" mass="86123">MAMMGSSAWNGQDQAMHPAGDEEFQQFLDMNGMGNLTDNIQFDFADFQNASPGASQLIHTTMAPASEPLDTPMTGAHHAPALLAQATTGQLSDAGLTGTAGIHSGSHAHGMHPVVTTGGGSHASNPTTLMPSVTPTDAISEIDAQIQYLQQQRMQQQQRQVEEQNIAFFQRQNHIVPPTPQSLELQAGNQFFHSPDPRNQQHQQQQQQQQQHPSQQSQQQAMYERYQHYKEQQDMSFTPLVSPAVTPLETQFSIDTQFTVPGAYFSPLTSPALHAQTDPNSTFDPRLNTSSTSPLDMDMEMLPAAAPASSNSTSVGDNLAKKARKNNASKARKANVRQSPITKPMRKKSTTTPVMNAQVLDQLAESLEHEALSSPVIRQQSQQQAFPSNARLTPSHGHVGGPSSSSAGTTDSENDSVSPENLTDMPPPPLPKPRSARPSPYLHPQNHSSAAPNHNVGPATSAPGPAMAGAALAGGFPSPATPASLMKLSSPKQKSHKSSPSVTPIKRDGTASGSNSVGGGATTAVGVANEQIENFELPESLSMDFQKTHVTSSSAHNTPSIETNASPSLDPIAGGRGFQPLPSPSIAKLGGGTRSATQSPQILPGSSSTPILAASSNRKTPQMLPRGSSSKKRPSISSVQVSPALRPKISPSIKPLLPGGVSSVEDQASRLLATKSNYQNILEGNTVPGVSYPSELSTNLTSKRTSHKIAEQGRRNRINSALQEIATLLPTPPPKDTKAGDAAAGGDDEEVGGGDAKKDSKPASGGGGNNSAPNSKASTVEMAIEYIKQLKKEVADLTKRAEDAEAKLQLKVEETS</sequence>
<dbReference type="Pfam" id="PF00010">
    <property type="entry name" value="HLH"/>
    <property type="match status" value="1"/>
</dbReference>